<proteinExistence type="predicted"/>
<sequence length="74" mass="8271">MLGRTMAAPFAFHNLVTVSLKLTSQGLSAVNSWLVELEPGKSRQYLERLNDPLELWLSAQGLFLAGRARTRQIT</sequence>
<name>A0A2X0NEQ8_9BASI</name>
<dbReference type="EMBL" id="FMWP01000116">
    <property type="protein sequence ID" value="SDA01344.1"/>
    <property type="molecule type" value="Genomic_DNA"/>
</dbReference>
<dbReference type="Proteomes" id="UP000249723">
    <property type="component" value="Unassembled WGS sequence"/>
</dbReference>
<keyword evidence="2" id="KW-1185">Reference proteome</keyword>
<evidence type="ECO:0000313" key="1">
    <source>
        <dbReference type="EMBL" id="SDA01344.1"/>
    </source>
</evidence>
<organism evidence="1 2">
    <name type="scientific">Microbotryum saponariae</name>
    <dbReference type="NCBI Taxonomy" id="289078"/>
    <lineage>
        <taxon>Eukaryota</taxon>
        <taxon>Fungi</taxon>
        <taxon>Dikarya</taxon>
        <taxon>Basidiomycota</taxon>
        <taxon>Pucciniomycotina</taxon>
        <taxon>Microbotryomycetes</taxon>
        <taxon>Microbotryales</taxon>
        <taxon>Microbotryaceae</taxon>
        <taxon>Microbotryum</taxon>
    </lineage>
</organism>
<protein>
    <submittedName>
        <fullName evidence="1">BZ3500_MvSof-1268-A1-R1_Chr10-1g02593 protein</fullName>
    </submittedName>
</protein>
<evidence type="ECO:0000313" key="2">
    <source>
        <dbReference type="Proteomes" id="UP000249723"/>
    </source>
</evidence>
<dbReference type="AlphaFoldDB" id="A0A2X0NEQ8"/>
<reference evidence="2" key="1">
    <citation type="submission" date="2016-10" db="EMBL/GenBank/DDBJ databases">
        <authorList>
            <person name="Jeantristanb JTB J.-T."/>
            <person name="Ricardo R."/>
        </authorList>
    </citation>
    <scope>NUCLEOTIDE SEQUENCE [LARGE SCALE GENOMIC DNA]</scope>
</reference>
<accession>A0A2X0NEQ8</accession>
<gene>
    <name evidence="1" type="ORF">BZ3500_MVSOF-1268-A1-R1_CHR10-1G02593</name>
</gene>